<gene>
    <name evidence="4" type="ORF">SAMN05661091_5619</name>
</gene>
<dbReference type="Proteomes" id="UP000192940">
    <property type="component" value="Chromosome I"/>
</dbReference>
<evidence type="ECO:0000313" key="4">
    <source>
        <dbReference type="EMBL" id="SMF91918.1"/>
    </source>
</evidence>
<dbReference type="GO" id="GO:0016491">
    <property type="term" value="F:oxidoreductase activity"/>
    <property type="evidence" value="ECO:0007669"/>
    <property type="project" value="UniProtKB-KW"/>
</dbReference>
<dbReference type="InterPro" id="IPR036291">
    <property type="entry name" value="NAD(P)-bd_dom_sf"/>
</dbReference>
<dbReference type="InterPro" id="IPR000683">
    <property type="entry name" value="Gfo/Idh/MocA-like_OxRdtase_N"/>
</dbReference>
<evidence type="ECO:0000313" key="5">
    <source>
        <dbReference type="Proteomes" id="UP000192940"/>
    </source>
</evidence>
<dbReference type="Gene3D" id="3.40.50.720">
    <property type="entry name" value="NAD(P)-binding Rossmann-like Domain"/>
    <property type="match status" value="1"/>
</dbReference>
<evidence type="ECO:0000259" key="3">
    <source>
        <dbReference type="Pfam" id="PF01408"/>
    </source>
</evidence>
<dbReference type="AlphaFoldDB" id="A0A1X7HSD8"/>
<dbReference type="InterPro" id="IPR051317">
    <property type="entry name" value="Gfo/Idh/MocA_oxidoreduct"/>
</dbReference>
<evidence type="ECO:0000256" key="1">
    <source>
        <dbReference type="ARBA" id="ARBA00010928"/>
    </source>
</evidence>
<dbReference type="PANTHER" id="PTHR43708:SF5">
    <property type="entry name" value="CONSERVED EXPRESSED OXIDOREDUCTASE (EUROFUNG)-RELATED"/>
    <property type="match status" value="1"/>
</dbReference>
<keyword evidence="5" id="KW-1185">Reference proteome</keyword>
<proteinExistence type="inferred from homology"/>
<dbReference type="PANTHER" id="PTHR43708">
    <property type="entry name" value="CONSERVED EXPRESSED OXIDOREDUCTASE (EUROFUNG)"/>
    <property type="match status" value="1"/>
</dbReference>
<dbReference type="GO" id="GO:0000166">
    <property type="term" value="F:nucleotide binding"/>
    <property type="evidence" value="ECO:0007669"/>
    <property type="project" value="InterPro"/>
</dbReference>
<evidence type="ECO:0000256" key="2">
    <source>
        <dbReference type="ARBA" id="ARBA00023002"/>
    </source>
</evidence>
<keyword evidence="2" id="KW-0560">Oxidoreductase</keyword>
<feature type="domain" description="Gfo/Idh/MocA-like oxidoreductase N-terminal" evidence="3">
    <location>
        <begin position="60"/>
        <end position="133"/>
    </location>
</feature>
<dbReference type="SUPFAM" id="SSF51735">
    <property type="entry name" value="NAD(P)-binding Rossmann-fold domains"/>
    <property type="match status" value="1"/>
</dbReference>
<reference evidence="4 5" key="1">
    <citation type="submission" date="2017-04" db="EMBL/GenBank/DDBJ databases">
        <authorList>
            <person name="Afonso C.L."/>
            <person name="Miller P.J."/>
            <person name="Scott M.A."/>
            <person name="Spackman E."/>
            <person name="Goraichik I."/>
            <person name="Dimitrov K.M."/>
            <person name="Suarez D.L."/>
            <person name="Swayne D.E."/>
        </authorList>
    </citation>
    <scope>NUCLEOTIDE SEQUENCE [LARGE SCALE GENOMIC DNA]</scope>
    <source>
        <strain evidence="4 5">N3/975</strain>
    </source>
</reference>
<protein>
    <submittedName>
        <fullName evidence="4">Predicted dehydrogenase</fullName>
    </submittedName>
</protein>
<dbReference type="RefSeq" id="WP_208916205.1">
    <property type="nucleotide sequence ID" value="NZ_LT840184.1"/>
</dbReference>
<dbReference type="Pfam" id="PF01408">
    <property type="entry name" value="GFO_IDH_MocA"/>
    <property type="match status" value="1"/>
</dbReference>
<comment type="similarity">
    <text evidence="1">Belongs to the Gfo/Idh/MocA family.</text>
</comment>
<dbReference type="Gene3D" id="3.30.360.10">
    <property type="entry name" value="Dihydrodipicolinate Reductase, domain 2"/>
    <property type="match status" value="1"/>
</dbReference>
<dbReference type="EMBL" id="LT840184">
    <property type="protein sequence ID" value="SMF91918.1"/>
    <property type="molecule type" value="Genomic_DNA"/>
</dbReference>
<name>A0A1X7HSD8_9BACL</name>
<dbReference type="STRING" id="1313296.SAMN05661091_5619"/>
<organism evidence="4 5">
    <name type="scientific">Paenibacillus uliginis N3/975</name>
    <dbReference type="NCBI Taxonomy" id="1313296"/>
    <lineage>
        <taxon>Bacteria</taxon>
        <taxon>Bacillati</taxon>
        <taxon>Bacillota</taxon>
        <taxon>Bacilli</taxon>
        <taxon>Bacillales</taxon>
        <taxon>Paenibacillaceae</taxon>
        <taxon>Paenibacillus</taxon>
    </lineage>
</organism>
<sequence length="301" mass="33248">MSNVIKIGMIGLDTSHVLAFTQLLNNPDHEYHVPGGKVIAAYPGGSPDFELSISRVAGFTKQLQEEFGVQILDSPEAVAEVSDAILLESADGRVHLEQFRSIAPYGKPVFIDKPLAVRSDEAREIVELAKQYDIPIMSTSALRYAEGLVQALKASDKSSVTGADIYGPMTIEPTQNGYFWYGIHTVEMLFTILGKDCEQVTTFSNTDHDVIIGTWSDGRIGTVRGNRIGNVKFGATIHRKDECDSVDVYSHPKPYYASLMEQVMTMFQSGKPVLDLEETLKVIRFIEAANESRITQATIRL</sequence>
<accession>A0A1X7HSD8</accession>